<organism evidence="1 2">
    <name type="scientific">Nocardia bhagyanarayanae</name>
    <dbReference type="NCBI Taxonomy" id="1215925"/>
    <lineage>
        <taxon>Bacteria</taxon>
        <taxon>Bacillati</taxon>
        <taxon>Actinomycetota</taxon>
        <taxon>Actinomycetes</taxon>
        <taxon>Mycobacteriales</taxon>
        <taxon>Nocardiaceae</taxon>
        <taxon>Nocardia</taxon>
    </lineage>
</organism>
<reference evidence="1 2" key="1">
    <citation type="submission" date="2019-06" db="EMBL/GenBank/DDBJ databases">
        <title>Sequencing the genomes of 1000 actinobacteria strains.</title>
        <authorList>
            <person name="Klenk H.-P."/>
        </authorList>
    </citation>
    <scope>NUCLEOTIDE SEQUENCE [LARGE SCALE GENOMIC DNA]</scope>
    <source>
        <strain evidence="1 2">DSM 103495</strain>
    </source>
</reference>
<evidence type="ECO:0000313" key="1">
    <source>
        <dbReference type="EMBL" id="TQM32594.1"/>
    </source>
</evidence>
<comment type="caution">
    <text evidence="1">The sequence shown here is derived from an EMBL/GenBank/DDBJ whole genome shotgun (WGS) entry which is preliminary data.</text>
</comment>
<dbReference type="InterPro" id="IPR011045">
    <property type="entry name" value="N2O_reductase_N"/>
</dbReference>
<sequence>MVSPTGALTFLRETTVDGFAAFPMVTVDPNGRYLRFTSAADAKIHSYAIGSNAELTALGPPVPGGSLPVNPGYTADGRFMYVSNEHGSNVSGFA</sequence>
<accession>A0A543FFR5</accession>
<dbReference type="Gene3D" id="2.130.10.10">
    <property type="entry name" value="YVTN repeat-like/Quinoprotein amine dehydrogenase"/>
    <property type="match status" value="1"/>
</dbReference>
<dbReference type="Proteomes" id="UP000316331">
    <property type="component" value="Unassembled WGS sequence"/>
</dbReference>
<dbReference type="InterPro" id="IPR015943">
    <property type="entry name" value="WD40/YVTN_repeat-like_dom_sf"/>
</dbReference>
<proteinExistence type="predicted"/>
<evidence type="ECO:0000313" key="2">
    <source>
        <dbReference type="Proteomes" id="UP000316331"/>
    </source>
</evidence>
<evidence type="ECO:0008006" key="3">
    <source>
        <dbReference type="Google" id="ProtNLM"/>
    </source>
</evidence>
<dbReference type="SUPFAM" id="SSF50974">
    <property type="entry name" value="Nitrous oxide reductase, N-terminal domain"/>
    <property type="match status" value="1"/>
</dbReference>
<protein>
    <recommendedName>
        <fullName evidence="3">Lactonase family protein with 7-bladed beta-propeller</fullName>
    </recommendedName>
</protein>
<keyword evidence="2" id="KW-1185">Reference proteome</keyword>
<gene>
    <name evidence="1" type="ORF">FB390_4287</name>
</gene>
<dbReference type="AlphaFoldDB" id="A0A543FFR5"/>
<dbReference type="OrthoDB" id="9790815at2"/>
<dbReference type="RefSeq" id="WP_141810476.1">
    <property type="nucleotide sequence ID" value="NZ_VFPG01000001.1"/>
</dbReference>
<name>A0A543FFR5_9NOCA</name>
<dbReference type="EMBL" id="VFPG01000001">
    <property type="protein sequence ID" value="TQM32594.1"/>
    <property type="molecule type" value="Genomic_DNA"/>
</dbReference>